<gene>
    <name evidence="3" type="ORF">JRQ81_005745</name>
</gene>
<evidence type="ECO:0000256" key="2">
    <source>
        <dbReference type="SAM" id="SignalP"/>
    </source>
</evidence>
<evidence type="ECO:0000313" key="4">
    <source>
        <dbReference type="Proteomes" id="UP001142489"/>
    </source>
</evidence>
<evidence type="ECO:0000256" key="1">
    <source>
        <dbReference type="SAM" id="Phobius"/>
    </source>
</evidence>
<dbReference type="GO" id="GO:0005615">
    <property type="term" value="C:extracellular space"/>
    <property type="evidence" value="ECO:0007669"/>
    <property type="project" value="TreeGrafter"/>
</dbReference>
<name>A0A9Q0XJX2_9SAUR</name>
<dbReference type="PANTHER" id="PTHR11032:SF1">
    <property type="entry name" value="FMS-RELATED TYROSINE KINASE 3 LIGAND"/>
    <property type="match status" value="1"/>
</dbReference>
<dbReference type="GO" id="GO:0009986">
    <property type="term" value="C:cell surface"/>
    <property type="evidence" value="ECO:0007669"/>
    <property type="project" value="TreeGrafter"/>
</dbReference>
<dbReference type="Pfam" id="PF02947">
    <property type="entry name" value="Flt3_lig"/>
    <property type="match status" value="1"/>
</dbReference>
<reference evidence="3" key="1">
    <citation type="journal article" date="2023" name="DNA Res.">
        <title>Chromosome-level genome assembly of Phrynocephalus forsythii using third-generation DNA sequencing and Hi-C analysis.</title>
        <authorList>
            <person name="Qi Y."/>
            <person name="Zhao W."/>
            <person name="Zhao Y."/>
            <person name="Niu C."/>
            <person name="Cao S."/>
            <person name="Zhang Y."/>
        </authorList>
    </citation>
    <scope>NUCLEOTIDE SEQUENCE</scope>
    <source>
        <tissue evidence="3">Muscle</tissue>
    </source>
</reference>
<dbReference type="Gene3D" id="1.20.1250.10">
    <property type="match status" value="1"/>
</dbReference>
<proteinExistence type="predicted"/>
<dbReference type="AlphaFoldDB" id="A0A9Q0XJX2"/>
<organism evidence="3 4">
    <name type="scientific">Phrynocephalus forsythii</name>
    <dbReference type="NCBI Taxonomy" id="171643"/>
    <lineage>
        <taxon>Eukaryota</taxon>
        <taxon>Metazoa</taxon>
        <taxon>Chordata</taxon>
        <taxon>Craniata</taxon>
        <taxon>Vertebrata</taxon>
        <taxon>Euteleostomi</taxon>
        <taxon>Lepidosauria</taxon>
        <taxon>Squamata</taxon>
        <taxon>Bifurcata</taxon>
        <taxon>Unidentata</taxon>
        <taxon>Episquamata</taxon>
        <taxon>Toxicofera</taxon>
        <taxon>Iguania</taxon>
        <taxon>Acrodonta</taxon>
        <taxon>Agamidae</taxon>
        <taxon>Agaminae</taxon>
        <taxon>Phrynocephalus</taxon>
    </lineage>
</organism>
<dbReference type="OrthoDB" id="9944810at2759"/>
<keyword evidence="1" id="KW-1133">Transmembrane helix</keyword>
<feature type="signal peptide" evidence="2">
    <location>
        <begin position="1"/>
        <end position="24"/>
    </location>
</feature>
<dbReference type="SUPFAM" id="SSF47266">
    <property type="entry name" value="4-helical cytokines"/>
    <property type="match status" value="1"/>
</dbReference>
<dbReference type="EMBL" id="JAPFRF010000012">
    <property type="protein sequence ID" value="KAJ7313930.1"/>
    <property type="molecule type" value="Genomic_DNA"/>
</dbReference>
<dbReference type="InterPro" id="IPR009079">
    <property type="entry name" value="4_helix_cytokine-like_core"/>
</dbReference>
<sequence>MSWHYGIPNLSVVFLLLLSFPTQSELNQDCNFEHVPIQSGGRDSFGVEDLKSYLLLDYPVPVPSNLKLDAFCLELWNIHLIHRNLKSMLRISGDNLKRWMQGIMNHTKFVEDCNLTDSCVTFKMTNISHFLEPIPSLLVTLHAKMKSLTEDERADFSNCTIIQCQPDVFTTPVSEKQGRTQPSESTSHGKHYLGLLIIPVLLLPILICLRRRRSQRLPRFEEPDL</sequence>
<feature type="transmembrane region" description="Helical" evidence="1">
    <location>
        <begin position="191"/>
        <end position="209"/>
    </location>
</feature>
<accession>A0A9Q0XJX2</accession>
<dbReference type="GO" id="GO:0008284">
    <property type="term" value="P:positive regulation of cell population proliferation"/>
    <property type="evidence" value="ECO:0007669"/>
    <property type="project" value="TreeGrafter"/>
</dbReference>
<keyword evidence="1" id="KW-0472">Membrane</keyword>
<keyword evidence="2" id="KW-0732">Signal</keyword>
<dbReference type="GO" id="GO:0005125">
    <property type="term" value="F:cytokine activity"/>
    <property type="evidence" value="ECO:0007669"/>
    <property type="project" value="InterPro"/>
</dbReference>
<dbReference type="Proteomes" id="UP001142489">
    <property type="component" value="Unassembled WGS sequence"/>
</dbReference>
<evidence type="ECO:0000313" key="3">
    <source>
        <dbReference type="EMBL" id="KAJ7313930.1"/>
    </source>
</evidence>
<feature type="chain" id="PRO_5040301072" evidence="2">
    <location>
        <begin position="25"/>
        <end position="225"/>
    </location>
</feature>
<dbReference type="InterPro" id="IPR004213">
    <property type="entry name" value="Flt3_lig"/>
</dbReference>
<dbReference type="PANTHER" id="PTHR11032">
    <property type="entry name" value="SL CYTOKINE"/>
    <property type="match status" value="1"/>
</dbReference>
<comment type="caution">
    <text evidence="3">The sequence shown here is derived from an EMBL/GenBank/DDBJ whole genome shotgun (WGS) entry which is preliminary data.</text>
</comment>
<keyword evidence="4" id="KW-1185">Reference proteome</keyword>
<protein>
    <submittedName>
        <fullName evidence="3">Uncharacterized protein</fullName>
    </submittedName>
</protein>
<dbReference type="GO" id="GO:0016020">
    <property type="term" value="C:membrane"/>
    <property type="evidence" value="ECO:0007669"/>
    <property type="project" value="InterPro"/>
</dbReference>
<keyword evidence="1" id="KW-0812">Transmembrane</keyword>
<dbReference type="GO" id="GO:0030971">
    <property type="term" value="F:receptor tyrosine kinase binding"/>
    <property type="evidence" value="ECO:0007669"/>
    <property type="project" value="TreeGrafter"/>
</dbReference>